<dbReference type="AlphaFoldDB" id="A0A8J7IMF1"/>
<evidence type="ECO:0000313" key="3">
    <source>
        <dbReference type="EMBL" id="MBJ6723903.1"/>
    </source>
</evidence>
<reference evidence="3" key="1">
    <citation type="submission" date="2020-12" db="EMBL/GenBank/DDBJ databases">
        <title>Geomonas sp. Red875, isolated from river sediment.</title>
        <authorList>
            <person name="Xu Z."/>
            <person name="Zhang Z."/>
            <person name="Masuda Y."/>
            <person name="Itoh H."/>
            <person name="Senoo K."/>
        </authorList>
    </citation>
    <scope>NUCLEOTIDE SEQUENCE</scope>
    <source>
        <strain evidence="3">Red875</strain>
    </source>
</reference>
<name>A0A8J7IMF1_9BACT</name>
<keyword evidence="2" id="KW-0732">Signal</keyword>
<feature type="chain" id="PRO_5035261792" evidence="2">
    <location>
        <begin position="23"/>
        <end position="113"/>
    </location>
</feature>
<accession>A0A8J7IMF1</accession>
<dbReference type="RefSeq" id="WP_199382743.1">
    <property type="nucleotide sequence ID" value="NZ_JAEMHM010000003.1"/>
</dbReference>
<comment type="caution">
    <text evidence="3">The sequence shown here is derived from an EMBL/GenBank/DDBJ whole genome shotgun (WGS) entry which is preliminary data.</text>
</comment>
<sequence length="113" mass="12262">MIRKTIALILCLTTLAPAAAGAQEASGALNPPAPVERRVTERPSVPPELNLPRATEEKIQLAQNDTTAPAREQETRDRSCGGFRNWVDIHLGGYRWIYWAVAAGALIAIHAAH</sequence>
<keyword evidence="4" id="KW-1185">Reference proteome</keyword>
<evidence type="ECO:0000256" key="2">
    <source>
        <dbReference type="SAM" id="SignalP"/>
    </source>
</evidence>
<evidence type="ECO:0000313" key="4">
    <source>
        <dbReference type="Proteomes" id="UP000636888"/>
    </source>
</evidence>
<evidence type="ECO:0000256" key="1">
    <source>
        <dbReference type="SAM" id="MobiDB-lite"/>
    </source>
</evidence>
<feature type="signal peptide" evidence="2">
    <location>
        <begin position="1"/>
        <end position="22"/>
    </location>
</feature>
<dbReference type="EMBL" id="JAEMHM010000003">
    <property type="protein sequence ID" value="MBJ6723903.1"/>
    <property type="molecule type" value="Genomic_DNA"/>
</dbReference>
<protein>
    <submittedName>
        <fullName evidence="3">Uncharacterized protein</fullName>
    </submittedName>
</protein>
<feature type="region of interest" description="Disordered" evidence="1">
    <location>
        <begin position="22"/>
        <end position="53"/>
    </location>
</feature>
<organism evidence="3 4">
    <name type="scientific">Geomesophilobacter sediminis</name>
    <dbReference type="NCBI Taxonomy" id="2798584"/>
    <lineage>
        <taxon>Bacteria</taxon>
        <taxon>Pseudomonadati</taxon>
        <taxon>Thermodesulfobacteriota</taxon>
        <taxon>Desulfuromonadia</taxon>
        <taxon>Geobacterales</taxon>
        <taxon>Geobacteraceae</taxon>
        <taxon>Geomesophilobacter</taxon>
    </lineage>
</organism>
<dbReference type="Proteomes" id="UP000636888">
    <property type="component" value="Unassembled WGS sequence"/>
</dbReference>
<gene>
    <name evidence="3" type="ORF">JFN93_04200</name>
</gene>
<proteinExistence type="predicted"/>